<gene>
    <name evidence="7" type="ORF">Ark11_0128</name>
</gene>
<dbReference type="GO" id="GO:0044781">
    <property type="term" value="P:bacterial-type flagellum organization"/>
    <property type="evidence" value="ECO:0007669"/>
    <property type="project" value="InterPro"/>
</dbReference>
<protein>
    <submittedName>
        <fullName evidence="7">Putative type three secretion system protein, FliO homologue</fullName>
    </submittedName>
</protein>
<evidence type="ECO:0000256" key="5">
    <source>
        <dbReference type="ARBA" id="ARBA00023136"/>
    </source>
</evidence>
<proteinExistence type="predicted"/>
<sequence length="142" mass="16063">MISYFFKLMFTIAAFVVAIWPAWAEEQAPSIDVDPDWSLVGHLALSFIVIIVLIMLFRLFLMKWQPLRANPRLPIRVIGGVSLGSRERVIAVDIESERFYLAVCQGNISVIHHSSSSRSQNSEVTAEKELSDKFRELIKGKG</sequence>
<dbReference type="EMBL" id="LN906597">
    <property type="protein sequence ID" value="CUT16987.1"/>
    <property type="molecule type" value="Genomic_DNA"/>
</dbReference>
<evidence type="ECO:0000256" key="6">
    <source>
        <dbReference type="SAM" id="Phobius"/>
    </source>
</evidence>
<dbReference type="Proteomes" id="UP000198651">
    <property type="component" value="Chromosome I"/>
</dbReference>
<organism evidence="7 8">
    <name type="scientific">Candidatus Ichthyocystis hellenicum</name>
    <dbReference type="NCBI Taxonomy" id="1561003"/>
    <lineage>
        <taxon>Bacteria</taxon>
        <taxon>Pseudomonadati</taxon>
        <taxon>Pseudomonadota</taxon>
        <taxon>Betaproteobacteria</taxon>
        <taxon>Burkholderiales</taxon>
        <taxon>Candidatus Ichthyocystis</taxon>
    </lineage>
</organism>
<dbReference type="OrthoDB" id="9182371at2"/>
<evidence type="ECO:0000256" key="1">
    <source>
        <dbReference type="ARBA" id="ARBA00004236"/>
    </source>
</evidence>
<dbReference type="AlphaFoldDB" id="A0A0S4M130"/>
<dbReference type="GO" id="GO:0016020">
    <property type="term" value="C:membrane"/>
    <property type="evidence" value="ECO:0007669"/>
    <property type="project" value="InterPro"/>
</dbReference>
<evidence type="ECO:0000313" key="7">
    <source>
        <dbReference type="EMBL" id="CUT16987.1"/>
    </source>
</evidence>
<feature type="transmembrane region" description="Helical" evidence="6">
    <location>
        <begin position="40"/>
        <end position="61"/>
    </location>
</feature>
<dbReference type="InterPro" id="IPR022781">
    <property type="entry name" value="Flagellar_biosynth_FliO"/>
</dbReference>
<name>A0A0S4M130_9BURK</name>
<evidence type="ECO:0000313" key="8">
    <source>
        <dbReference type="Proteomes" id="UP000198651"/>
    </source>
</evidence>
<dbReference type="RefSeq" id="WP_092343120.1">
    <property type="nucleotide sequence ID" value="NZ_FLSL01000091.1"/>
</dbReference>
<dbReference type="STRING" id="1561003.Ark11_0128"/>
<keyword evidence="2" id="KW-1003">Cell membrane</keyword>
<comment type="subcellular location">
    <subcellularLocation>
        <location evidence="1">Cell membrane</location>
    </subcellularLocation>
</comment>
<accession>A0A0S4M130</accession>
<evidence type="ECO:0000256" key="3">
    <source>
        <dbReference type="ARBA" id="ARBA00022692"/>
    </source>
</evidence>
<keyword evidence="8" id="KW-1185">Reference proteome</keyword>
<keyword evidence="3 6" id="KW-0812">Transmembrane</keyword>
<keyword evidence="4 6" id="KW-1133">Transmembrane helix</keyword>
<evidence type="ECO:0000256" key="4">
    <source>
        <dbReference type="ARBA" id="ARBA00022989"/>
    </source>
</evidence>
<evidence type="ECO:0000256" key="2">
    <source>
        <dbReference type="ARBA" id="ARBA00022475"/>
    </source>
</evidence>
<dbReference type="Pfam" id="PF04347">
    <property type="entry name" value="FliO"/>
    <property type="match status" value="1"/>
</dbReference>
<keyword evidence="5 6" id="KW-0472">Membrane</keyword>
<reference evidence="8" key="1">
    <citation type="submission" date="2015-11" db="EMBL/GenBank/DDBJ databases">
        <authorList>
            <person name="Seth-Smith H.M.B."/>
        </authorList>
    </citation>
    <scope>NUCLEOTIDE SEQUENCE [LARGE SCALE GENOMIC DNA]</scope>
    <source>
        <strain evidence="8">2013Ark11</strain>
    </source>
</reference>